<evidence type="ECO:0000256" key="1">
    <source>
        <dbReference type="ARBA" id="ARBA00022516"/>
    </source>
</evidence>
<keyword evidence="1" id="KW-0444">Lipid biosynthesis</keyword>
<evidence type="ECO:0000313" key="9">
    <source>
        <dbReference type="EMBL" id="RPA87945.1"/>
    </source>
</evidence>
<sequence length="408" mass="45440">MAVDDKHLYVLVTGANSGLGFGILHRLIDSFLLTYPPDTHLTLLFTCRSHSKKESTLSDLLPLLSTTHGSTWSNRVKLSGRILDLTSLVSIHALSTELHDDYDIPRLDAVIWNAGMAALSGLDWLTFAKGFVCDTMNTLTYGHYKTQIVGARTKAQLEASSTSTSDKTTFHTSSPNGNSPTDTTPEDSTLGEVFCANTFGHYLLTHLLTPLLAASKFYGPTSVGRIIWVSSLEAFPRFFSTDDIQGLRSTSPYESSKRLTDILSVTSTLPAAEPFVQTFLPTEHNRPRQILTHPGVCATSIVTFLPMVLVWCMKIAFLLAKYAGSEYHTTTPYSGAKAMVFAVLARDEEIRGDVKYGSGNEKIGWFKCRDVLREEKVDFPTKSREEVAHTVWREMELLRVRFDSLRRR</sequence>
<dbReference type="EMBL" id="ML119645">
    <property type="protein sequence ID" value="RPA87945.1"/>
    <property type="molecule type" value="Genomic_DNA"/>
</dbReference>
<dbReference type="OrthoDB" id="9989144at2759"/>
<evidence type="ECO:0000256" key="7">
    <source>
        <dbReference type="SAM" id="MobiDB-lite"/>
    </source>
</evidence>
<evidence type="ECO:0000256" key="8">
    <source>
        <dbReference type="SAM" id="Phobius"/>
    </source>
</evidence>
<organism evidence="9 10">
    <name type="scientific">Ascobolus immersus RN42</name>
    <dbReference type="NCBI Taxonomy" id="1160509"/>
    <lineage>
        <taxon>Eukaryota</taxon>
        <taxon>Fungi</taxon>
        <taxon>Dikarya</taxon>
        <taxon>Ascomycota</taxon>
        <taxon>Pezizomycotina</taxon>
        <taxon>Pezizomycetes</taxon>
        <taxon>Pezizales</taxon>
        <taxon>Ascobolaceae</taxon>
        <taxon>Ascobolus</taxon>
    </lineage>
</organism>
<keyword evidence="8" id="KW-0812">Transmembrane</keyword>
<evidence type="ECO:0000256" key="2">
    <source>
        <dbReference type="ARBA" id="ARBA00022857"/>
    </source>
</evidence>
<dbReference type="Gene3D" id="3.40.50.720">
    <property type="entry name" value="NAD(P)-binding Rossmann-like Domain"/>
    <property type="match status" value="1"/>
</dbReference>
<feature type="transmembrane region" description="Helical" evidence="8">
    <location>
        <begin position="301"/>
        <end position="320"/>
    </location>
</feature>
<feature type="region of interest" description="Disordered" evidence="7">
    <location>
        <begin position="161"/>
        <end position="186"/>
    </location>
</feature>
<dbReference type="SUPFAM" id="SSF51735">
    <property type="entry name" value="NAD(P)-binding Rossmann-fold domains"/>
    <property type="match status" value="1"/>
</dbReference>
<keyword evidence="8" id="KW-1133">Transmembrane helix</keyword>
<keyword evidence="10" id="KW-1185">Reference proteome</keyword>
<accession>A0A3N4IQE8</accession>
<evidence type="ECO:0000313" key="10">
    <source>
        <dbReference type="Proteomes" id="UP000275078"/>
    </source>
</evidence>
<evidence type="ECO:0000256" key="6">
    <source>
        <dbReference type="ARBA" id="ARBA00023593"/>
    </source>
</evidence>
<evidence type="ECO:0000256" key="4">
    <source>
        <dbReference type="ARBA" id="ARBA00023002"/>
    </source>
</evidence>
<dbReference type="GO" id="GO:0005789">
    <property type="term" value="C:endoplasmic reticulum membrane"/>
    <property type="evidence" value="ECO:0007669"/>
    <property type="project" value="TreeGrafter"/>
</dbReference>
<dbReference type="PANTHER" id="PTHR43647:SF1">
    <property type="entry name" value="3-KETO-STEROID REDUCTASE ERG27"/>
    <property type="match status" value="1"/>
</dbReference>
<dbReference type="GO" id="GO:0005811">
    <property type="term" value="C:lipid droplet"/>
    <property type="evidence" value="ECO:0007669"/>
    <property type="project" value="TreeGrafter"/>
</dbReference>
<dbReference type="InterPro" id="IPR051593">
    <property type="entry name" value="Ergosterol_Biosynth_ERG27"/>
</dbReference>
<keyword evidence="3" id="KW-0752">Steroid biosynthesis</keyword>
<dbReference type="PANTHER" id="PTHR43647">
    <property type="entry name" value="DEHYDROGENASE"/>
    <property type="match status" value="1"/>
</dbReference>
<dbReference type="AlphaFoldDB" id="A0A3N4IQE8"/>
<gene>
    <name evidence="9" type="ORF">BJ508DRAFT_409886</name>
</gene>
<keyword evidence="4" id="KW-0560">Oxidoreductase</keyword>
<dbReference type="InterPro" id="IPR036291">
    <property type="entry name" value="NAD(P)-bd_dom_sf"/>
</dbReference>
<reference evidence="9 10" key="1">
    <citation type="journal article" date="2018" name="Nat. Ecol. Evol.">
        <title>Pezizomycetes genomes reveal the molecular basis of ectomycorrhizal truffle lifestyle.</title>
        <authorList>
            <person name="Murat C."/>
            <person name="Payen T."/>
            <person name="Noel B."/>
            <person name="Kuo A."/>
            <person name="Morin E."/>
            <person name="Chen J."/>
            <person name="Kohler A."/>
            <person name="Krizsan K."/>
            <person name="Balestrini R."/>
            <person name="Da Silva C."/>
            <person name="Montanini B."/>
            <person name="Hainaut M."/>
            <person name="Levati E."/>
            <person name="Barry K.W."/>
            <person name="Belfiori B."/>
            <person name="Cichocki N."/>
            <person name="Clum A."/>
            <person name="Dockter R.B."/>
            <person name="Fauchery L."/>
            <person name="Guy J."/>
            <person name="Iotti M."/>
            <person name="Le Tacon F."/>
            <person name="Lindquist E.A."/>
            <person name="Lipzen A."/>
            <person name="Malagnac F."/>
            <person name="Mello A."/>
            <person name="Molinier V."/>
            <person name="Miyauchi S."/>
            <person name="Poulain J."/>
            <person name="Riccioni C."/>
            <person name="Rubini A."/>
            <person name="Sitrit Y."/>
            <person name="Splivallo R."/>
            <person name="Traeger S."/>
            <person name="Wang M."/>
            <person name="Zifcakova L."/>
            <person name="Wipf D."/>
            <person name="Zambonelli A."/>
            <person name="Paolocci F."/>
            <person name="Nowrousian M."/>
            <person name="Ottonello S."/>
            <person name="Baldrian P."/>
            <person name="Spatafora J.W."/>
            <person name="Henrissat B."/>
            <person name="Nagy L.G."/>
            <person name="Aury J.M."/>
            <person name="Wincker P."/>
            <person name="Grigoriev I.V."/>
            <person name="Bonfante P."/>
            <person name="Martin F.M."/>
        </authorList>
    </citation>
    <scope>NUCLEOTIDE SEQUENCE [LARGE SCALE GENOMIC DNA]</scope>
    <source>
        <strain evidence="9 10">RN42</strain>
    </source>
</reference>
<evidence type="ECO:0000256" key="5">
    <source>
        <dbReference type="ARBA" id="ARBA00023098"/>
    </source>
</evidence>
<keyword evidence="5" id="KW-0443">Lipid metabolism</keyword>
<dbReference type="GO" id="GO:0000253">
    <property type="term" value="F:3-beta-hydroxysteroid 3-dehydrogenase (NADP+) activity"/>
    <property type="evidence" value="ECO:0007669"/>
    <property type="project" value="TreeGrafter"/>
</dbReference>
<protein>
    <submittedName>
        <fullName evidence="9">NAD(P)-binding protein</fullName>
    </submittedName>
</protein>
<evidence type="ECO:0000256" key="3">
    <source>
        <dbReference type="ARBA" id="ARBA00022955"/>
    </source>
</evidence>
<proteinExistence type="inferred from homology"/>
<name>A0A3N4IQE8_ASCIM</name>
<comment type="similarity">
    <text evidence="6">Belongs to the short-chain dehydrogenases/reductases (SDR) family. ERG27 subfamily.</text>
</comment>
<keyword evidence="8" id="KW-0472">Membrane</keyword>
<dbReference type="GO" id="GO:0005741">
    <property type="term" value="C:mitochondrial outer membrane"/>
    <property type="evidence" value="ECO:0007669"/>
    <property type="project" value="TreeGrafter"/>
</dbReference>
<dbReference type="STRING" id="1160509.A0A3N4IQE8"/>
<dbReference type="GO" id="GO:0006696">
    <property type="term" value="P:ergosterol biosynthetic process"/>
    <property type="evidence" value="ECO:0007669"/>
    <property type="project" value="TreeGrafter"/>
</dbReference>
<dbReference type="Proteomes" id="UP000275078">
    <property type="component" value="Unassembled WGS sequence"/>
</dbReference>
<keyword evidence="2" id="KW-0521">NADP</keyword>